<organism evidence="1 2">
    <name type="scientific">Christiangramia antarctica</name>
    <dbReference type="NCBI Taxonomy" id="2058158"/>
    <lineage>
        <taxon>Bacteria</taxon>
        <taxon>Pseudomonadati</taxon>
        <taxon>Bacteroidota</taxon>
        <taxon>Flavobacteriia</taxon>
        <taxon>Flavobacteriales</taxon>
        <taxon>Flavobacteriaceae</taxon>
        <taxon>Christiangramia</taxon>
    </lineage>
</organism>
<dbReference type="EC" id="2.1.1.-" evidence="1"/>
<dbReference type="Pfam" id="PF13489">
    <property type="entry name" value="Methyltransf_23"/>
    <property type="match status" value="1"/>
</dbReference>
<accession>A0ABW5X2P8</accession>
<dbReference type="SUPFAM" id="SSF53335">
    <property type="entry name" value="S-adenosyl-L-methionine-dependent methyltransferases"/>
    <property type="match status" value="1"/>
</dbReference>
<name>A0ABW5X2P8_9FLAO</name>
<dbReference type="PANTHER" id="PTHR43861">
    <property type="entry name" value="TRANS-ACONITATE 2-METHYLTRANSFERASE-RELATED"/>
    <property type="match status" value="1"/>
</dbReference>
<evidence type="ECO:0000313" key="1">
    <source>
        <dbReference type="EMBL" id="MFD2832049.1"/>
    </source>
</evidence>
<proteinExistence type="predicted"/>
<dbReference type="InterPro" id="IPR029063">
    <property type="entry name" value="SAM-dependent_MTases_sf"/>
</dbReference>
<dbReference type="RefSeq" id="WP_251739536.1">
    <property type="nucleotide sequence ID" value="NZ_JBHUOJ010000004.1"/>
</dbReference>
<dbReference type="Proteomes" id="UP001597438">
    <property type="component" value="Unassembled WGS sequence"/>
</dbReference>
<dbReference type="PANTHER" id="PTHR43861:SF6">
    <property type="entry name" value="METHYLTRANSFERASE TYPE 11"/>
    <property type="match status" value="1"/>
</dbReference>
<evidence type="ECO:0000313" key="2">
    <source>
        <dbReference type="Proteomes" id="UP001597438"/>
    </source>
</evidence>
<protein>
    <submittedName>
        <fullName evidence="1">Class I SAM-dependent methyltransferase</fullName>
        <ecNumber evidence="1">2.1.1.-</ecNumber>
    </submittedName>
</protein>
<keyword evidence="1" id="KW-0489">Methyltransferase</keyword>
<sequence length="275" mass="32191">MALNKILTAKDHLLSNEEFDIIPYKKGILKTEPFPEDLSTYYESEDYISHTDERNNLLDTIYGWVKSYMLSQKRKWVLTEKSKGKILDIGAGTGDFLNQFKNQNWEICGVEPNRKAREFALKKGLNLVQELNDVKPKNFDIISLWHVLEHIPNLEEQILKIYSLLDKNGILIIAVPNYKSYDAQYYKEDWAAWDVPRHLWHFSQEGLKMEMKNLGFECFQNKPLIFDSYYVSLLSENFRKNGGSKLNAFKTGFKSNFKAKTSGEYSSLTYFFRKS</sequence>
<gene>
    <name evidence="1" type="ORF">ACFSYS_02030</name>
</gene>
<reference evidence="2" key="1">
    <citation type="journal article" date="2019" name="Int. J. Syst. Evol. Microbiol.">
        <title>The Global Catalogue of Microorganisms (GCM) 10K type strain sequencing project: providing services to taxonomists for standard genome sequencing and annotation.</title>
        <authorList>
            <consortium name="The Broad Institute Genomics Platform"/>
            <consortium name="The Broad Institute Genome Sequencing Center for Infectious Disease"/>
            <person name="Wu L."/>
            <person name="Ma J."/>
        </authorList>
    </citation>
    <scope>NUCLEOTIDE SEQUENCE [LARGE SCALE GENOMIC DNA]</scope>
    <source>
        <strain evidence="2">KCTC 52925</strain>
    </source>
</reference>
<dbReference type="Gene3D" id="3.40.50.150">
    <property type="entry name" value="Vaccinia Virus protein VP39"/>
    <property type="match status" value="1"/>
</dbReference>
<dbReference type="EMBL" id="JBHUOJ010000004">
    <property type="protein sequence ID" value="MFD2832049.1"/>
    <property type="molecule type" value="Genomic_DNA"/>
</dbReference>
<keyword evidence="2" id="KW-1185">Reference proteome</keyword>
<dbReference type="GO" id="GO:0032259">
    <property type="term" value="P:methylation"/>
    <property type="evidence" value="ECO:0007669"/>
    <property type="project" value="UniProtKB-KW"/>
</dbReference>
<dbReference type="GO" id="GO:0008168">
    <property type="term" value="F:methyltransferase activity"/>
    <property type="evidence" value="ECO:0007669"/>
    <property type="project" value="UniProtKB-KW"/>
</dbReference>
<dbReference type="CDD" id="cd02440">
    <property type="entry name" value="AdoMet_MTases"/>
    <property type="match status" value="1"/>
</dbReference>
<comment type="caution">
    <text evidence="1">The sequence shown here is derived from an EMBL/GenBank/DDBJ whole genome shotgun (WGS) entry which is preliminary data.</text>
</comment>
<keyword evidence="1" id="KW-0808">Transferase</keyword>